<feature type="compositionally biased region" description="Gly residues" evidence="10">
    <location>
        <begin position="18"/>
        <end position="34"/>
    </location>
</feature>
<feature type="compositionally biased region" description="Low complexity" evidence="10">
    <location>
        <begin position="38"/>
        <end position="47"/>
    </location>
</feature>
<dbReference type="Pfam" id="PF08388">
    <property type="entry name" value="GIIM"/>
    <property type="match status" value="1"/>
</dbReference>
<evidence type="ECO:0000313" key="13">
    <source>
        <dbReference type="Proteomes" id="UP000321201"/>
    </source>
</evidence>
<accession>A0A5C7EZ68</accession>
<evidence type="ECO:0000256" key="5">
    <source>
        <dbReference type="ARBA" id="ARBA00022842"/>
    </source>
</evidence>
<proteinExistence type="inferred from homology"/>
<evidence type="ECO:0000256" key="8">
    <source>
        <dbReference type="ARBA" id="ARBA00034120"/>
    </source>
</evidence>
<keyword evidence="3 12" id="KW-0548">Nucleotidyltransferase</keyword>
<feature type="region of interest" description="Disordered" evidence="10">
    <location>
        <begin position="1"/>
        <end position="47"/>
    </location>
</feature>
<sequence length="471" mass="52040">MDDDEAQGRTGADTPGAAGAGRGGRNPTGAGGGAEPSTATAGRTKAEAAAEALMEQVVERGNMWAAYERVLRNKGAPGPDGLRVQDLKAWLQAHWPTVKAALLGGSYLPREVRAVDIPKPDGGVRTLGVPSVVDRLIQQALLQILQPIFDAGFSQSSYGFRPGRSAQQAVQAARDHVRSGRGWVVDIDIAKFFDRVNHDALMARVARKVKDERVLKLIRRFLEAGLMREGLVQQRQEGTPQGGPLSPLLSNIVLEDLDRELQRRGHAFVRYADDANVYLRTAKAAQRAFAAIGHFLGSRLKLQINPAKSAVARASTRDFLGYGLIGADKARLKVAAGSVQRLRQRVKDVLRGSRGQSLQATIEALNPLLRGWVSYFKCAQVKDVWQELDGWIRRKLRSRLWRRAKRPYARARMLMKQGLTEERAWRSATNGRGAWWNAGASHMNHAFTKSFFDRMGLVSLVDTHRRFQCST</sequence>
<dbReference type="PRINTS" id="PR00866">
    <property type="entry name" value="RNADNAPOLMS"/>
</dbReference>
<evidence type="ECO:0000256" key="10">
    <source>
        <dbReference type="SAM" id="MobiDB-lite"/>
    </source>
</evidence>
<dbReference type="GO" id="GO:0003723">
    <property type="term" value="F:RNA binding"/>
    <property type="evidence" value="ECO:0007669"/>
    <property type="project" value="InterPro"/>
</dbReference>
<keyword evidence="4" id="KW-0479">Metal-binding</keyword>
<evidence type="ECO:0000256" key="4">
    <source>
        <dbReference type="ARBA" id="ARBA00022723"/>
    </source>
</evidence>
<dbReference type="InterPro" id="IPR013597">
    <property type="entry name" value="Mat_intron_G2"/>
</dbReference>
<gene>
    <name evidence="12" type="primary">ltrA</name>
    <name evidence="12" type="ORF">FR698_00905</name>
</gene>
<reference evidence="12 13" key="1">
    <citation type="submission" date="2019-08" db="EMBL/GenBank/DDBJ databases">
        <title>Pelomicrobium methylotrophicum gen. nov., sp. nov. a moderately thermophilic, facultatively anaerobic, lithoautotrophic and methylotrophic bacterium isolated from a terrestrial mud volcano.</title>
        <authorList>
            <person name="Slobodkina G.B."/>
            <person name="Merkel A.Y."/>
            <person name="Slobodkin A.I."/>
        </authorList>
    </citation>
    <scope>NUCLEOTIDE SEQUENCE [LARGE SCALE GENOMIC DNA]</scope>
    <source>
        <strain evidence="12 13">SM250</strain>
    </source>
</reference>
<dbReference type="AlphaFoldDB" id="A0A5C7EZ68"/>
<evidence type="ECO:0000256" key="1">
    <source>
        <dbReference type="ARBA" id="ARBA00012493"/>
    </source>
</evidence>
<evidence type="ECO:0000256" key="7">
    <source>
        <dbReference type="ARBA" id="ARBA00023118"/>
    </source>
</evidence>
<evidence type="ECO:0000256" key="2">
    <source>
        <dbReference type="ARBA" id="ARBA00022679"/>
    </source>
</evidence>
<evidence type="ECO:0000256" key="9">
    <source>
        <dbReference type="ARBA" id="ARBA00048173"/>
    </source>
</evidence>
<comment type="caution">
    <text evidence="12">The sequence shown here is derived from an EMBL/GenBank/DDBJ whole genome shotgun (WGS) entry which is preliminary data.</text>
</comment>
<keyword evidence="2 12" id="KW-0808">Transferase</keyword>
<dbReference type="CDD" id="cd01651">
    <property type="entry name" value="RT_G2_intron"/>
    <property type="match status" value="1"/>
</dbReference>
<dbReference type="GO" id="GO:0046872">
    <property type="term" value="F:metal ion binding"/>
    <property type="evidence" value="ECO:0007669"/>
    <property type="project" value="UniProtKB-KW"/>
</dbReference>
<dbReference type="Pfam" id="PF00078">
    <property type="entry name" value="RVT_1"/>
    <property type="match status" value="1"/>
</dbReference>
<feature type="compositionally biased region" description="Low complexity" evidence="10">
    <location>
        <begin position="8"/>
        <end position="17"/>
    </location>
</feature>
<dbReference type="InterPro" id="IPR043502">
    <property type="entry name" value="DNA/RNA_pol_sf"/>
</dbReference>
<evidence type="ECO:0000313" key="12">
    <source>
        <dbReference type="EMBL" id="TXF13701.1"/>
    </source>
</evidence>
<dbReference type="InterPro" id="IPR000123">
    <property type="entry name" value="Reverse_transcriptase_msDNA"/>
</dbReference>
<dbReference type="SUPFAM" id="SSF56672">
    <property type="entry name" value="DNA/RNA polymerases"/>
    <property type="match status" value="1"/>
</dbReference>
<dbReference type="InterPro" id="IPR051083">
    <property type="entry name" value="GrpII_Intron_Splice-Mob/Def"/>
</dbReference>
<dbReference type="InParanoid" id="A0A5C7EZ68"/>
<feature type="domain" description="Reverse transcriptase" evidence="11">
    <location>
        <begin position="98"/>
        <end position="324"/>
    </location>
</feature>
<dbReference type="GO" id="GO:0051607">
    <property type="term" value="P:defense response to virus"/>
    <property type="evidence" value="ECO:0007669"/>
    <property type="project" value="UniProtKB-KW"/>
</dbReference>
<dbReference type="GO" id="GO:0003964">
    <property type="term" value="F:RNA-directed DNA polymerase activity"/>
    <property type="evidence" value="ECO:0007669"/>
    <property type="project" value="UniProtKB-KW"/>
</dbReference>
<keyword evidence="7" id="KW-0051">Antiviral defense</keyword>
<dbReference type="PANTHER" id="PTHR34047:SF8">
    <property type="entry name" value="PROTEIN YKFC"/>
    <property type="match status" value="1"/>
</dbReference>
<evidence type="ECO:0000256" key="3">
    <source>
        <dbReference type="ARBA" id="ARBA00022695"/>
    </source>
</evidence>
<evidence type="ECO:0000256" key="6">
    <source>
        <dbReference type="ARBA" id="ARBA00022918"/>
    </source>
</evidence>
<keyword evidence="6 12" id="KW-0695">RNA-directed DNA polymerase</keyword>
<keyword evidence="5" id="KW-0460">Magnesium</keyword>
<keyword evidence="13" id="KW-1185">Reference proteome</keyword>
<dbReference type="PROSITE" id="PS50878">
    <property type="entry name" value="RT_POL"/>
    <property type="match status" value="1"/>
</dbReference>
<protein>
    <recommendedName>
        <fullName evidence="1">RNA-directed DNA polymerase</fullName>
        <ecNumber evidence="1">2.7.7.49</ecNumber>
    </recommendedName>
</protein>
<dbReference type="NCBIfam" id="TIGR04416">
    <property type="entry name" value="group_II_RT_mat"/>
    <property type="match status" value="1"/>
</dbReference>
<name>A0A5C7EZ68_9PROT</name>
<dbReference type="EMBL" id="VPFL01000001">
    <property type="protein sequence ID" value="TXF13701.1"/>
    <property type="molecule type" value="Genomic_DNA"/>
</dbReference>
<dbReference type="InterPro" id="IPR030931">
    <property type="entry name" value="Group_II_RT_mat"/>
</dbReference>
<dbReference type="EC" id="2.7.7.49" evidence="1"/>
<dbReference type="InterPro" id="IPR000477">
    <property type="entry name" value="RT_dom"/>
</dbReference>
<comment type="catalytic activity">
    <reaction evidence="9">
        <text>DNA(n) + a 2'-deoxyribonucleoside 5'-triphosphate = DNA(n+1) + diphosphate</text>
        <dbReference type="Rhea" id="RHEA:22508"/>
        <dbReference type="Rhea" id="RHEA-COMP:17339"/>
        <dbReference type="Rhea" id="RHEA-COMP:17340"/>
        <dbReference type="ChEBI" id="CHEBI:33019"/>
        <dbReference type="ChEBI" id="CHEBI:61560"/>
        <dbReference type="ChEBI" id="CHEBI:173112"/>
        <dbReference type="EC" id="2.7.7.49"/>
    </reaction>
</comment>
<dbReference type="RefSeq" id="WP_147798287.1">
    <property type="nucleotide sequence ID" value="NZ_VPFL01000001.1"/>
</dbReference>
<evidence type="ECO:0000259" key="11">
    <source>
        <dbReference type="PROSITE" id="PS50878"/>
    </source>
</evidence>
<comment type="similarity">
    <text evidence="8">Belongs to the bacterial reverse transcriptase family.</text>
</comment>
<dbReference type="Proteomes" id="UP000321201">
    <property type="component" value="Unassembled WGS sequence"/>
</dbReference>
<organism evidence="12 13">
    <name type="scientific">Pelomicrobium methylotrophicum</name>
    <dbReference type="NCBI Taxonomy" id="2602750"/>
    <lineage>
        <taxon>Bacteria</taxon>
        <taxon>Pseudomonadati</taxon>
        <taxon>Pseudomonadota</taxon>
        <taxon>Hydrogenophilia</taxon>
        <taxon>Hydrogenophilia incertae sedis</taxon>
        <taxon>Pelomicrobium</taxon>
    </lineage>
</organism>
<dbReference type="OrthoDB" id="8538592at2"/>
<dbReference type="FunCoup" id="A0A5C7EZ68">
    <property type="interactions" value="19"/>
</dbReference>
<dbReference type="PANTHER" id="PTHR34047">
    <property type="entry name" value="NUCLEAR INTRON MATURASE 1, MITOCHONDRIAL-RELATED"/>
    <property type="match status" value="1"/>
</dbReference>